<dbReference type="AlphaFoldDB" id="A0A4C1V1U2"/>
<proteinExistence type="predicted"/>
<evidence type="ECO:0000313" key="1">
    <source>
        <dbReference type="EMBL" id="GBP32489.1"/>
    </source>
</evidence>
<name>A0A4C1V1U2_EUMVA</name>
<keyword evidence="2" id="KW-1185">Reference proteome</keyword>
<gene>
    <name evidence="1" type="ORF">EVAR_24653_1</name>
</gene>
<dbReference type="Proteomes" id="UP000299102">
    <property type="component" value="Unassembled WGS sequence"/>
</dbReference>
<protein>
    <submittedName>
        <fullName evidence="1">Uncharacterized protein</fullName>
    </submittedName>
</protein>
<reference evidence="1 2" key="1">
    <citation type="journal article" date="2019" name="Commun. Biol.">
        <title>The bagworm genome reveals a unique fibroin gene that provides high tensile strength.</title>
        <authorList>
            <person name="Kono N."/>
            <person name="Nakamura H."/>
            <person name="Ohtoshi R."/>
            <person name="Tomita M."/>
            <person name="Numata K."/>
            <person name="Arakawa K."/>
        </authorList>
    </citation>
    <scope>NUCLEOTIDE SEQUENCE [LARGE SCALE GENOMIC DNA]</scope>
</reference>
<comment type="caution">
    <text evidence="1">The sequence shown here is derived from an EMBL/GenBank/DDBJ whole genome shotgun (WGS) entry which is preliminary data.</text>
</comment>
<organism evidence="1 2">
    <name type="scientific">Eumeta variegata</name>
    <name type="common">Bagworm moth</name>
    <name type="synonym">Eumeta japonica</name>
    <dbReference type="NCBI Taxonomy" id="151549"/>
    <lineage>
        <taxon>Eukaryota</taxon>
        <taxon>Metazoa</taxon>
        <taxon>Ecdysozoa</taxon>
        <taxon>Arthropoda</taxon>
        <taxon>Hexapoda</taxon>
        <taxon>Insecta</taxon>
        <taxon>Pterygota</taxon>
        <taxon>Neoptera</taxon>
        <taxon>Endopterygota</taxon>
        <taxon>Lepidoptera</taxon>
        <taxon>Glossata</taxon>
        <taxon>Ditrysia</taxon>
        <taxon>Tineoidea</taxon>
        <taxon>Psychidae</taxon>
        <taxon>Oiketicinae</taxon>
        <taxon>Eumeta</taxon>
    </lineage>
</organism>
<dbReference type="EMBL" id="BGZK01000260">
    <property type="protein sequence ID" value="GBP32489.1"/>
    <property type="molecule type" value="Genomic_DNA"/>
</dbReference>
<accession>A0A4C1V1U2</accession>
<sequence length="80" mass="9169">MPIKKFHFNIISTKDKSDRKADGMCLLYQILLRKRIEFAASKCFITASLPATHWSTPYGAAERPARVGARYNRRVAKRAK</sequence>
<evidence type="ECO:0000313" key="2">
    <source>
        <dbReference type="Proteomes" id="UP000299102"/>
    </source>
</evidence>